<dbReference type="SUPFAM" id="SSF55729">
    <property type="entry name" value="Acyl-CoA N-acyltransferases (Nat)"/>
    <property type="match status" value="1"/>
</dbReference>
<dbReference type="PROSITE" id="PS51186">
    <property type="entry name" value="GNAT"/>
    <property type="match status" value="1"/>
</dbReference>
<accession>A0A7K0CDE3</accession>
<dbReference type="PANTHER" id="PTHR43441">
    <property type="entry name" value="RIBOSOMAL-PROTEIN-SERINE ACETYLTRANSFERASE"/>
    <property type="match status" value="1"/>
</dbReference>
<gene>
    <name evidence="2" type="ORF">SRB5_14890</name>
</gene>
<sequence length="160" mass="17110">MGDLATKRLVLHPLTRAEAEEILTGSPGAHWAPDYPTPGDTIAANRYLSATADPFPFGNFEIRLRADGRAIGGLGFHGPMDTTGTVTIGYGLIPSARGKGYASEALRALLEFARSQGAVRVKGDADHANVASHRVMLAAGMRAVGEDERVRYFEVSWADE</sequence>
<dbReference type="GO" id="GO:0005737">
    <property type="term" value="C:cytoplasm"/>
    <property type="evidence" value="ECO:0007669"/>
    <property type="project" value="TreeGrafter"/>
</dbReference>
<dbReference type="Gene3D" id="3.40.630.30">
    <property type="match status" value="1"/>
</dbReference>
<evidence type="ECO:0000259" key="1">
    <source>
        <dbReference type="PROSITE" id="PS51186"/>
    </source>
</evidence>
<dbReference type="AlphaFoldDB" id="A0A7K0CDE3"/>
<evidence type="ECO:0000313" key="3">
    <source>
        <dbReference type="Proteomes" id="UP000466345"/>
    </source>
</evidence>
<keyword evidence="3" id="KW-1185">Reference proteome</keyword>
<dbReference type="InterPro" id="IPR051908">
    <property type="entry name" value="Ribosomal_N-acetyltransferase"/>
</dbReference>
<protein>
    <recommendedName>
        <fullName evidence="1">N-acetyltransferase domain-containing protein</fullName>
    </recommendedName>
</protein>
<dbReference type="Pfam" id="PF13302">
    <property type="entry name" value="Acetyltransf_3"/>
    <property type="match status" value="1"/>
</dbReference>
<reference evidence="2 3" key="1">
    <citation type="submission" date="2019-10" db="EMBL/GenBank/DDBJ databases">
        <title>Streptomyces smaragdinus sp. nov. and Streptomyces fabii sp. nov., isolated from the gut of fungus growing-termite Macrotermes natalensis.</title>
        <authorList>
            <person name="Schwitalla J."/>
            <person name="Benndorf R."/>
            <person name="Martin K."/>
            <person name="De Beer W."/>
            <person name="Kaster A.-K."/>
            <person name="Vollmers J."/>
            <person name="Poulsen M."/>
            <person name="Beemelmanns C."/>
        </authorList>
    </citation>
    <scope>NUCLEOTIDE SEQUENCE [LARGE SCALE GENOMIC DNA]</scope>
    <source>
        <strain evidence="2 3">RB5</strain>
    </source>
</reference>
<dbReference type="GO" id="GO:1990189">
    <property type="term" value="F:protein N-terminal-serine acetyltransferase activity"/>
    <property type="evidence" value="ECO:0007669"/>
    <property type="project" value="TreeGrafter"/>
</dbReference>
<organism evidence="2 3">
    <name type="scientific">Streptomyces smaragdinus</name>
    <dbReference type="NCBI Taxonomy" id="2585196"/>
    <lineage>
        <taxon>Bacteria</taxon>
        <taxon>Bacillati</taxon>
        <taxon>Actinomycetota</taxon>
        <taxon>Actinomycetes</taxon>
        <taxon>Kitasatosporales</taxon>
        <taxon>Streptomycetaceae</taxon>
        <taxon>Streptomyces</taxon>
    </lineage>
</organism>
<evidence type="ECO:0000313" key="2">
    <source>
        <dbReference type="EMBL" id="MQY11373.1"/>
    </source>
</evidence>
<dbReference type="RefSeq" id="WP_153450635.1">
    <property type="nucleotide sequence ID" value="NZ_WEGJ01000003.1"/>
</dbReference>
<dbReference type="Proteomes" id="UP000466345">
    <property type="component" value="Unassembled WGS sequence"/>
</dbReference>
<dbReference type="OrthoDB" id="4543915at2"/>
<name>A0A7K0CDE3_9ACTN</name>
<proteinExistence type="predicted"/>
<dbReference type="PANTHER" id="PTHR43441:SF6">
    <property type="entry name" value="N-ACETYLTRANSFERASE DOMAIN-CONTAINING PROTEIN"/>
    <property type="match status" value="1"/>
</dbReference>
<feature type="domain" description="N-acetyltransferase" evidence="1">
    <location>
        <begin position="9"/>
        <end position="160"/>
    </location>
</feature>
<dbReference type="InterPro" id="IPR000182">
    <property type="entry name" value="GNAT_dom"/>
</dbReference>
<comment type="caution">
    <text evidence="2">The sequence shown here is derived from an EMBL/GenBank/DDBJ whole genome shotgun (WGS) entry which is preliminary data.</text>
</comment>
<dbReference type="GO" id="GO:0008999">
    <property type="term" value="F:protein-N-terminal-alanine acetyltransferase activity"/>
    <property type="evidence" value="ECO:0007669"/>
    <property type="project" value="TreeGrafter"/>
</dbReference>
<dbReference type="InterPro" id="IPR016181">
    <property type="entry name" value="Acyl_CoA_acyltransferase"/>
</dbReference>
<dbReference type="EMBL" id="WEGJ01000003">
    <property type="protein sequence ID" value="MQY11373.1"/>
    <property type="molecule type" value="Genomic_DNA"/>
</dbReference>
<dbReference type="CDD" id="cd04301">
    <property type="entry name" value="NAT_SF"/>
    <property type="match status" value="1"/>
</dbReference>